<dbReference type="EMBL" id="JAUEIF010000003">
    <property type="protein sequence ID" value="MDN0024869.1"/>
    <property type="molecule type" value="Genomic_DNA"/>
</dbReference>
<reference evidence="3" key="1">
    <citation type="submission" date="2023-06" db="EMBL/GenBank/DDBJ databases">
        <authorList>
            <person name="Zeman M."/>
            <person name="Kubasova T."/>
            <person name="Jahodarova E."/>
            <person name="Nykrynova M."/>
            <person name="Rychlik I."/>
        </authorList>
    </citation>
    <scope>NUCLEOTIDE SEQUENCE</scope>
    <source>
        <strain evidence="3">ET15</strain>
        <strain evidence="2">ET37</strain>
    </source>
</reference>
<dbReference type="AlphaFoldDB" id="A0AAW7JI23"/>
<dbReference type="EMBL" id="JAUEIE010000003">
    <property type="protein sequence ID" value="MDN0022270.1"/>
    <property type="molecule type" value="Genomic_DNA"/>
</dbReference>
<dbReference type="Proteomes" id="UP001168478">
    <property type="component" value="Unassembled WGS sequence"/>
</dbReference>
<evidence type="ECO:0000313" key="4">
    <source>
        <dbReference type="Proteomes" id="UP001167831"/>
    </source>
</evidence>
<organism evidence="3 5">
    <name type="scientific">Leyella lascolaii</name>
    <dbReference type="NCBI Taxonomy" id="1776379"/>
    <lineage>
        <taxon>Bacteria</taxon>
        <taxon>Pseudomonadati</taxon>
        <taxon>Bacteroidota</taxon>
        <taxon>Bacteroidia</taxon>
        <taxon>Bacteroidales</taxon>
        <taxon>Prevotellaceae</taxon>
        <taxon>Leyella</taxon>
    </lineage>
</organism>
<evidence type="ECO:0000256" key="1">
    <source>
        <dbReference type="SAM" id="MobiDB-lite"/>
    </source>
</evidence>
<reference evidence="3" key="2">
    <citation type="submission" date="2023-08" db="EMBL/GenBank/DDBJ databases">
        <title>Identification and characterization of horizontal gene transfer across gut microbiota members of farm animals based on homology search.</title>
        <authorList>
            <person name="Schwarzerova J."/>
            <person name="Nykrynova M."/>
            <person name="Jureckova K."/>
            <person name="Cejkova D."/>
            <person name="Rychlik I."/>
        </authorList>
    </citation>
    <scope>NUCLEOTIDE SEQUENCE</scope>
    <source>
        <strain evidence="3">ET15</strain>
        <strain evidence="2">ET37</strain>
    </source>
</reference>
<sequence length="94" mass="10514">MERKHWELSMLLKAVERKFNDNAHKPAVLKKIAAHIKSAEKPGKDTLDRLSLLAGFQDWESFKAAIYGSADGLSNFEDEDADTEKKPHNAPAGH</sequence>
<accession>A0AAW7JI23</accession>
<feature type="region of interest" description="Disordered" evidence="1">
    <location>
        <begin position="73"/>
        <end position="94"/>
    </location>
</feature>
<evidence type="ECO:0000313" key="2">
    <source>
        <dbReference type="EMBL" id="MDN0022270.1"/>
    </source>
</evidence>
<name>A0AAW7JI23_9BACT</name>
<keyword evidence="4" id="KW-1185">Reference proteome</keyword>
<evidence type="ECO:0000313" key="5">
    <source>
        <dbReference type="Proteomes" id="UP001168478"/>
    </source>
</evidence>
<protein>
    <submittedName>
        <fullName evidence="3">Uncharacterized protein</fullName>
    </submittedName>
</protein>
<dbReference type="RefSeq" id="WP_289824875.1">
    <property type="nucleotide sequence ID" value="NZ_JAUEIE010000003.1"/>
</dbReference>
<evidence type="ECO:0000313" key="3">
    <source>
        <dbReference type="EMBL" id="MDN0024869.1"/>
    </source>
</evidence>
<comment type="caution">
    <text evidence="3">The sequence shown here is derived from an EMBL/GenBank/DDBJ whole genome shotgun (WGS) entry which is preliminary data.</text>
</comment>
<proteinExistence type="predicted"/>
<gene>
    <name evidence="2" type="ORF">QVN81_04415</name>
    <name evidence="3" type="ORF">QVN84_04950</name>
</gene>
<dbReference type="Proteomes" id="UP001167831">
    <property type="component" value="Unassembled WGS sequence"/>
</dbReference>